<dbReference type="SMART" id="SM00316">
    <property type="entry name" value="S1"/>
    <property type="match status" value="3"/>
</dbReference>
<dbReference type="SUPFAM" id="SSF50249">
    <property type="entry name" value="Nucleic acid-binding proteins"/>
    <property type="match status" value="1"/>
</dbReference>
<dbReference type="HOGENOM" id="CLU_062780_0_0_9"/>
<sequence length="328" mass="37101">MKKRRLYMAETKTTITEEVKNEIPRAVTQNSILTIEVDASIESTQEKEEAKWHQLLNAQRTRKILTGPLSGIEKLESGWTVAVTYFNGYRILIPMSEMMINLKGDGRENADTLNRQVRIANNMLGADIDFIIKDLDEASRSVVASRKDAMLRKRQIFYFTENEEEQPMVYPGRIVEARVIAVAPKAVRLEVFGVECSVRARDMAWEWMPDATEKFQVGDLVLVCVNKIEMPDAESMTVAVDAKGATENTNKDNLKKCHRQGKYSGIVVDVYKGTYFIRLDLGVNAIAHECNMASLPGKRDKIGFVVTRINETSEVAEGIITRLIKKYS</sequence>
<comment type="caution">
    <text evidence="2">The sequence shown here is derived from an EMBL/GenBank/DDBJ whole genome shotgun (WGS) entry which is preliminary data.</text>
</comment>
<evidence type="ECO:0000313" key="2">
    <source>
        <dbReference type="EMBL" id="ERK52346.1"/>
    </source>
</evidence>
<accession>U2Q7I5</accession>
<dbReference type="AlphaFoldDB" id="U2Q7I5"/>
<dbReference type="InterPro" id="IPR003029">
    <property type="entry name" value="S1_domain"/>
</dbReference>
<proteinExistence type="predicted"/>
<dbReference type="Gene3D" id="2.40.50.140">
    <property type="entry name" value="Nucleic acid-binding proteins"/>
    <property type="match status" value="1"/>
</dbReference>
<organism evidence="2 3">
    <name type="scientific">Eubacterium ramulus ATCC 29099</name>
    <dbReference type="NCBI Taxonomy" id="1256908"/>
    <lineage>
        <taxon>Bacteria</taxon>
        <taxon>Bacillati</taxon>
        <taxon>Bacillota</taxon>
        <taxon>Clostridia</taxon>
        <taxon>Eubacteriales</taxon>
        <taxon>Eubacteriaceae</taxon>
        <taxon>Eubacterium</taxon>
    </lineage>
</organism>
<dbReference type="PROSITE" id="PS50126">
    <property type="entry name" value="S1"/>
    <property type="match status" value="1"/>
</dbReference>
<feature type="domain" description="S1 motif" evidence="1">
    <location>
        <begin position="172"/>
        <end position="243"/>
    </location>
</feature>
<protein>
    <recommendedName>
        <fullName evidence="1">S1 motif domain-containing protein</fullName>
    </recommendedName>
</protein>
<dbReference type="Proteomes" id="UP000016608">
    <property type="component" value="Unassembled WGS sequence"/>
</dbReference>
<dbReference type="GO" id="GO:0003676">
    <property type="term" value="F:nucleic acid binding"/>
    <property type="evidence" value="ECO:0007669"/>
    <property type="project" value="InterPro"/>
</dbReference>
<dbReference type="Pfam" id="PF00575">
    <property type="entry name" value="S1"/>
    <property type="match status" value="1"/>
</dbReference>
<name>U2Q7I5_EUBRA</name>
<keyword evidence="3" id="KW-1185">Reference proteome</keyword>
<dbReference type="EMBL" id="AWVJ01000009">
    <property type="protein sequence ID" value="ERK52346.1"/>
    <property type="molecule type" value="Genomic_DNA"/>
</dbReference>
<reference evidence="2 3" key="1">
    <citation type="submission" date="2013-06" db="EMBL/GenBank/DDBJ databases">
        <authorList>
            <person name="Weinstock G."/>
            <person name="Sodergren E."/>
            <person name="Lobos E.A."/>
            <person name="Fulton L."/>
            <person name="Fulton R."/>
            <person name="Courtney L."/>
            <person name="Fronick C."/>
            <person name="O'Laughlin M."/>
            <person name="Godfrey J."/>
            <person name="Wilson R.M."/>
            <person name="Miner T."/>
            <person name="Farmer C."/>
            <person name="Delehaunty K."/>
            <person name="Cordes M."/>
            <person name="Minx P."/>
            <person name="Tomlinson C."/>
            <person name="Chen J."/>
            <person name="Wollam A."/>
            <person name="Pepin K.H."/>
            <person name="Bhonagiri V."/>
            <person name="Zhang X."/>
            <person name="Warren W."/>
            <person name="Mitreva M."/>
            <person name="Mardis E.R."/>
            <person name="Wilson R.K."/>
        </authorList>
    </citation>
    <scope>NUCLEOTIDE SEQUENCE [LARGE SCALE GENOMIC DNA]</scope>
    <source>
        <strain evidence="2 3">ATCC 29099</strain>
    </source>
</reference>
<evidence type="ECO:0000313" key="3">
    <source>
        <dbReference type="Proteomes" id="UP000016608"/>
    </source>
</evidence>
<dbReference type="CDD" id="cd00164">
    <property type="entry name" value="S1_like"/>
    <property type="match status" value="1"/>
</dbReference>
<dbReference type="InterPro" id="IPR012340">
    <property type="entry name" value="NA-bd_OB-fold"/>
</dbReference>
<gene>
    <name evidence="2" type="ORF">HMPREF0373_00162</name>
</gene>
<dbReference type="PATRIC" id="fig|1256908.3.peg.147"/>
<dbReference type="eggNOG" id="COG0539">
    <property type="taxonomic scope" value="Bacteria"/>
</dbReference>
<evidence type="ECO:0000259" key="1">
    <source>
        <dbReference type="PROSITE" id="PS50126"/>
    </source>
</evidence>